<dbReference type="SUPFAM" id="SSF55957">
    <property type="entry name" value="Phosphoglucomutase, C-terminal domain"/>
    <property type="match status" value="1"/>
</dbReference>
<dbReference type="GO" id="GO:0005975">
    <property type="term" value="P:carbohydrate metabolic process"/>
    <property type="evidence" value="ECO:0007669"/>
    <property type="project" value="InterPro"/>
</dbReference>
<dbReference type="RefSeq" id="WP_150063729.1">
    <property type="nucleotide sequence ID" value="NZ_JACHII010000022.1"/>
</dbReference>
<dbReference type="Pfam" id="PF02878">
    <property type="entry name" value="PGM_PMM_I"/>
    <property type="match status" value="1"/>
</dbReference>
<dbReference type="OrthoDB" id="9803322at2"/>
<keyword evidence="13" id="KW-1185">Reference proteome</keyword>
<dbReference type="GO" id="GO:0000287">
    <property type="term" value="F:magnesium ion binding"/>
    <property type="evidence" value="ECO:0007669"/>
    <property type="project" value="InterPro"/>
</dbReference>
<dbReference type="InterPro" id="IPR016066">
    <property type="entry name" value="A-D-PHexomutase_CS"/>
</dbReference>
<gene>
    <name evidence="12" type="ORF">F1188_17445</name>
</gene>
<feature type="domain" description="Alpha-D-phosphohexomutase alpha/beta/alpha" evidence="10">
    <location>
        <begin position="170"/>
        <end position="257"/>
    </location>
</feature>
<dbReference type="GO" id="GO:0016868">
    <property type="term" value="F:intramolecular phosphotransferase activity"/>
    <property type="evidence" value="ECO:0007669"/>
    <property type="project" value="InterPro"/>
</dbReference>
<dbReference type="AlphaFoldDB" id="A0A5M6I7I9"/>
<dbReference type="PANTHER" id="PTHR43771">
    <property type="entry name" value="PHOSPHOMANNOMUTASE"/>
    <property type="match status" value="1"/>
</dbReference>
<protein>
    <submittedName>
        <fullName evidence="12">Phosphomannomutase/phosphoglucomutase</fullName>
    </submittedName>
</protein>
<dbReference type="PANTHER" id="PTHR43771:SF2">
    <property type="entry name" value="PHOSPHOMANNOMUTASE_PHOSPHOGLUCOMUTASE"/>
    <property type="match status" value="1"/>
</dbReference>
<dbReference type="InterPro" id="IPR036900">
    <property type="entry name" value="A-D-PHexomutase_C_sf"/>
</dbReference>
<feature type="domain" description="Alpha-D-phosphohexomutase C-terminal" evidence="8">
    <location>
        <begin position="377"/>
        <end position="452"/>
    </location>
</feature>
<proteinExistence type="inferred from homology"/>
<dbReference type="Proteomes" id="UP000324065">
    <property type="component" value="Unassembled WGS sequence"/>
</dbReference>
<dbReference type="InterPro" id="IPR005844">
    <property type="entry name" value="A-D-PHexomutase_a/b/a-I"/>
</dbReference>
<dbReference type="Gene3D" id="3.40.120.10">
    <property type="entry name" value="Alpha-D-Glucose-1,6-Bisphosphate, subunit A, domain 3"/>
    <property type="match status" value="3"/>
</dbReference>
<evidence type="ECO:0000256" key="4">
    <source>
        <dbReference type="ARBA" id="ARBA00022723"/>
    </source>
</evidence>
<evidence type="ECO:0000259" key="10">
    <source>
        <dbReference type="Pfam" id="PF02879"/>
    </source>
</evidence>
<dbReference type="InterPro" id="IPR005843">
    <property type="entry name" value="A-D-PHexomutase_C"/>
</dbReference>
<organism evidence="12 13">
    <name type="scientific">Roseospira marina</name>
    <dbReference type="NCBI Taxonomy" id="140057"/>
    <lineage>
        <taxon>Bacteria</taxon>
        <taxon>Pseudomonadati</taxon>
        <taxon>Pseudomonadota</taxon>
        <taxon>Alphaproteobacteria</taxon>
        <taxon>Rhodospirillales</taxon>
        <taxon>Rhodospirillaceae</taxon>
        <taxon>Roseospira</taxon>
    </lineage>
</organism>
<comment type="cofactor">
    <cofactor evidence="1">
        <name>Mg(2+)</name>
        <dbReference type="ChEBI" id="CHEBI:18420"/>
    </cofactor>
</comment>
<evidence type="ECO:0000259" key="11">
    <source>
        <dbReference type="Pfam" id="PF02880"/>
    </source>
</evidence>
<evidence type="ECO:0000256" key="2">
    <source>
        <dbReference type="ARBA" id="ARBA00010231"/>
    </source>
</evidence>
<dbReference type="Pfam" id="PF02880">
    <property type="entry name" value="PGM_PMM_III"/>
    <property type="match status" value="1"/>
</dbReference>
<keyword evidence="3" id="KW-0597">Phosphoprotein</keyword>
<keyword evidence="5 7" id="KW-0460">Magnesium</keyword>
<comment type="caution">
    <text evidence="12">The sequence shown here is derived from an EMBL/GenBank/DDBJ whole genome shotgun (WGS) entry which is preliminary data.</text>
</comment>
<dbReference type="Gene3D" id="3.30.310.50">
    <property type="entry name" value="Alpha-D-phosphohexomutase, C-terminal domain"/>
    <property type="match status" value="1"/>
</dbReference>
<feature type="domain" description="Alpha-D-phosphohexomutase alpha/beta/alpha" evidence="9">
    <location>
        <begin position="12"/>
        <end position="140"/>
    </location>
</feature>
<evidence type="ECO:0000313" key="12">
    <source>
        <dbReference type="EMBL" id="KAA5604166.1"/>
    </source>
</evidence>
<dbReference type="PRINTS" id="PR00509">
    <property type="entry name" value="PGMPMM"/>
</dbReference>
<dbReference type="EMBL" id="VWPJ01000022">
    <property type="protein sequence ID" value="KAA5604166.1"/>
    <property type="molecule type" value="Genomic_DNA"/>
</dbReference>
<sequence length="464" mass="49071">MSGHHFHPTVLRKYDIRGIVGDTLSADDAHAIGRAFGTMVRRAHDGGTVCVGRDGRLSSPELEAALVAGLRRAGVDVARLGCGPTPLVYFGQKHLNAVGAIMVTGSHNPPSHNGFKMMMAGRPFFGDDIQTLGAIAAAGDWAEPPAEGAETDRSAVVVDYRAALLDAWRDGGRPLTVVWDPGNGAAGEVVQDLVKALPGTHSVINGAIDGTFPNHHPDPTEPHTLEQIKAKVAETGADIGLAFDGDGDRLGVIDGHGHILWGDQYLVLLAKEVLAERPGAPIIADVKASQLLFDQIAAMGGTPVVGATGHSLIKTRMAEIGAPLAGEMSGHIFFADRYYGFDDALYAAVRLLSIVAHMPDTLAAWYESLPKLVNTPELRFDCADEAKVGVIETVRARLKAEGADMSEVDGVRVNRPHGWWLLRASNTQAVLVARAEAQTEDDLATLRGELADYLAAAGVDLPAA</sequence>
<dbReference type="CDD" id="cd03089">
    <property type="entry name" value="PMM_PGM"/>
    <property type="match status" value="1"/>
</dbReference>
<evidence type="ECO:0000256" key="1">
    <source>
        <dbReference type="ARBA" id="ARBA00001946"/>
    </source>
</evidence>
<keyword evidence="6" id="KW-0413">Isomerase</keyword>
<dbReference type="InterPro" id="IPR005841">
    <property type="entry name" value="Alpha-D-phosphohexomutase_SF"/>
</dbReference>
<keyword evidence="4 7" id="KW-0479">Metal-binding</keyword>
<feature type="domain" description="Alpha-D-phosphohexomutase alpha/beta/alpha" evidence="11">
    <location>
        <begin position="261"/>
        <end position="371"/>
    </location>
</feature>
<dbReference type="NCBIfam" id="NF046027">
    <property type="entry name" value="PhglucPhmanMutPgmG"/>
    <property type="match status" value="1"/>
</dbReference>
<accession>A0A5M6I7I9</accession>
<comment type="similarity">
    <text evidence="2 7">Belongs to the phosphohexose mutase family.</text>
</comment>
<dbReference type="Pfam" id="PF00408">
    <property type="entry name" value="PGM_PMM_IV"/>
    <property type="match status" value="1"/>
</dbReference>
<evidence type="ECO:0000256" key="3">
    <source>
        <dbReference type="ARBA" id="ARBA00022553"/>
    </source>
</evidence>
<dbReference type="PROSITE" id="PS00710">
    <property type="entry name" value="PGM_PMM"/>
    <property type="match status" value="1"/>
</dbReference>
<evidence type="ECO:0000256" key="6">
    <source>
        <dbReference type="ARBA" id="ARBA00023235"/>
    </source>
</evidence>
<reference evidence="12 13" key="1">
    <citation type="submission" date="2019-09" db="EMBL/GenBank/DDBJ databases">
        <title>Genome sequence of Roseospira marina, one of the more divergent members of the non-sulfur purple photosynthetic bacterial family, the Rhodospirillaceae.</title>
        <authorList>
            <person name="Meyer T."/>
            <person name="Kyndt J."/>
        </authorList>
    </citation>
    <scope>NUCLEOTIDE SEQUENCE [LARGE SCALE GENOMIC DNA]</scope>
    <source>
        <strain evidence="12 13">DSM 15113</strain>
    </source>
</reference>
<dbReference type="SUPFAM" id="SSF53738">
    <property type="entry name" value="Phosphoglucomutase, first 3 domains"/>
    <property type="match status" value="3"/>
</dbReference>
<name>A0A5M6I7I9_9PROT</name>
<evidence type="ECO:0000259" key="8">
    <source>
        <dbReference type="Pfam" id="PF00408"/>
    </source>
</evidence>
<evidence type="ECO:0000256" key="7">
    <source>
        <dbReference type="RuleBase" id="RU004326"/>
    </source>
</evidence>
<dbReference type="InterPro" id="IPR016055">
    <property type="entry name" value="A-D-PHexomutase_a/b/a-I/II/III"/>
</dbReference>
<evidence type="ECO:0000256" key="5">
    <source>
        <dbReference type="ARBA" id="ARBA00022842"/>
    </source>
</evidence>
<dbReference type="Pfam" id="PF02879">
    <property type="entry name" value="PGM_PMM_II"/>
    <property type="match status" value="1"/>
</dbReference>
<evidence type="ECO:0000259" key="9">
    <source>
        <dbReference type="Pfam" id="PF02878"/>
    </source>
</evidence>
<dbReference type="InterPro" id="IPR005846">
    <property type="entry name" value="A-D-PHexomutase_a/b/a-III"/>
</dbReference>
<evidence type="ECO:0000313" key="13">
    <source>
        <dbReference type="Proteomes" id="UP000324065"/>
    </source>
</evidence>
<dbReference type="InterPro" id="IPR005845">
    <property type="entry name" value="A-D-PHexomutase_a/b/a-II"/>
</dbReference>